<keyword evidence="7" id="KW-0132">Cell division</keyword>
<evidence type="ECO:0000256" key="18">
    <source>
        <dbReference type="PROSITE-ProRule" id="PRU00175"/>
    </source>
</evidence>
<dbReference type="GO" id="GO:0006511">
    <property type="term" value="P:ubiquitin-dependent protein catabolic process"/>
    <property type="evidence" value="ECO:0007669"/>
    <property type="project" value="TreeGrafter"/>
</dbReference>
<dbReference type="Pfam" id="PF17979">
    <property type="entry name" value="zf-CRD"/>
    <property type="match status" value="1"/>
</dbReference>
<feature type="domain" description="FHA" evidence="20">
    <location>
        <begin position="46"/>
        <end position="96"/>
    </location>
</feature>
<organism evidence="22 23">
    <name type="scientific">Desmophyllum pertusum</name>
    <dbReference type="NCBI Taxonomy" id="174260"/>
    <lineage>
        <taxon>Eukaryota</taxon>
        <taxon>Metazoa</taxon>
        <taxon>Cnidaria</taxon>
        <taxon>Anthozoa</taxon>
        <taxon>Hexacorallia</taxon>
        <taxon>Scleractinia</taxon>
        <taxon>Caryophylliina</taxon>
        <taxon>Caryophylliidae</taxon>
        <taxon>Desmophyllum</taxon>
    </lineage>
</organism>
<dbReference type="Proteomes" id="UP001163046">
    <property type="component" value="Unassembled WGS sequence"/>
</dbReference>
<evidence type="ECO:0000259" key="21">
    <source>
        <dbReference type="PROSITE" id="PS50089"/>
    </source>
</evidence>
<evidence type="ECO:0000256" key="5">
    <source>
        <dbReference type="ARBA" id="ARBA00012483"/>
    </source>
</evidence>
<evidence type="ECO:0000256" key="15">
    <source>
        <dbReference type="ARBA" id="ARBA00023306"/>
    </source>
</evidence>
<dbReference type="InterPro" id="IPR052256">
    <property type="entry name" value="E3_ubiquitin-ligase_CHFR"/>
</dbReference>
<protein>
    <recommendedName>
        <fullName evidence="6">E3 ubiquitin-protein ligase CHFR</fullName>
        <ecNumber evidence="5">2.3.2.27</ecNumber>
    </recommendedName>
    <alternativeName>
        <fullName evidence="17">Checkpoint with forkhead and RING finger domains protein</fullName>
    </alternativeName>
    <alternativeName>
        <fullName evidence="16">RING-type E3 ubiquitin transferase CHFR</fullName>
    </alternativeName>
</protein>
<dbReference type="Pfam" id="PF13923">
    <property type="entry name" value="zf-C3HC4_2"/>
    <property type="match status" value="1"/>
</dbReference>
<feature type="compositionally biased region" description="Basic and acidic residues" evidence="19">
    <location>
        <begin position="297"/>
        <end position="320"/>
    </location>
</feature>
<evidence type="ECO:0000256" key="1">
    <source>
        <dbReference type="ARBA" id="ARBA00000900"/>
    </source>
</evidence>
<dbReference type="FunFam" id="3.30.40.10:FF:000203">
    <property type="entry name" value="E3 ubiquitin-protein ligase CHFR isoform X1"/>
    <property type="match status" value="1"/>
</dbReference>
<evidence type="ECO:0000256" key="13">
    <source>
        <dbReference type="ARBA" id="ARBA00022833"/>
    </source>
</evidence>
<keyword evidence="11" id="KW-0498">Mitosis</keyword>
<evidence type="ECO:0000256" key="19">
    <source>
        <dbReference type="SAM" id="MobiDB-lite"/>
    </source>
</evidence>
<dbReference type="SUPFAM" id="SSF57850">
    <property type="entry name" value="RING/U-box"/>
    <property type="match status" value="1"/>
</dbReference>
<dbReference type="EC" id="2.3.2.27" evidence="5"/>
<keyword evidence="12" id="KW-0833">Ubl conjugation pathway</keyword>
<evidence type="ECO:0000256" key="11">
    <source>
        <dbReference type="ARBA" id="ARBA00022776"/>
    </source>
</evidence>
<comment type="caution">
    <text evidence="22">The sequence shown here is derived from an EMBL/GenBank/DDBJ whole genome shotgun (WGS) entry which is preliminary data.</text>
</comment>
<comment type="pathway">
    <text evidence="3">Protein modification; protein ubiquitination.</text>
</comment>
<evidence type="ECO:0000256" key="4">
    <source>
        <dbReference type="ARBA" id="ARBA00005797"/>
    </source>
</evidence>
<keyword evidence="13" id="KW-0862">Zinc</keyword>
<comment type="similarity">
    <text evidence="4">Belongs to the CHFR family.</text>
</comment>
<dbReference type="InterPro" id="IPR001841">
    <property type="entry name" value="Znf_RING"/>
</dbReference>
<evidence type="ECO:0000259" key="20">
    <source>
        <dbReference type="PROSITE" id="PS50006"/>
    </source>
</evidence>
<evidence type="ECO:0000256" key="16">
    <source>
        <dbReference type="ARBA" id="ARBA00029800"/>
    </source>
</evidence>
<evidence type="ECO:0000256" key="3">
    <source>
        <dbReference type="ARBA" id="ARBA00004906"/>
    </source>
</evidence>
<evidence type="ECO:0000313" key="22">
    <source>
        <dbReference type="EMBL" id="KAJ7373818.1"/>
    </source>
</evidence>
<evidence type="ECO:0000256" key="9">
    <source>
        <dbReference type="ARBA" id="ARBA00022723"/>
    </source>
</evidence>
<evidence type="ECO:0000256" key="12">
    <source>
        <dbReference type="ARBA" id="ARBA00022786"/>
    </source>
</evidence>
<dbReference type="Pfam" id="PF00498">
    <property type="entry name" value="FHA"/>
    <property type="match status" value="1"/>
</dbReference>
<keyword evidence="23" id="KW-1185">Reference proteome</keyword>
<dbReference type="CDD" id="cd16503">
    <property type="entry name" value="RING-HC_CHFR"/>
    <property type="match status" value="1"/>
</dbReference>
<dbReference type="Gene3D" id="2.60.200.20">
    <property type="match status" value="1"/>
</dbReference>
<dbReference type="PROSITE" id="PS00518">
    <property type="entry name" value="ZF_RING_1"/>
    <property type="match status" value="1"/>
</dbReference>
<feature type="compositionally biased region" description="Acidic residues" evidence="19">
    <location>
        <begin position="167"/>
        <end position="176"/>
    </location>
</feature>
<comment type="catalytic activity">
    <reaction evidence="1">
        <text>S-ubiquitinyl-[E2 ubiquitin-conjugating enzyme]-L-cysteine + [acceptor protein]-L-lysine = [E2 ubiquitin-conjugating enzyme]-L-cysteine + N(6)-ubiquitinyl-[acceptor protein]-L-lysine.</text>
        <dbReference type="EC" id="2.3.2.27"/>
    </reaction>
</comment>
<dbReference type="Gene3D" id="3.30.40.10">
    <property type="entry name" value="Zinc/RING finger domain, C3HC4 (zinc finger)"/>
    <property type="match status" value="1"/>
</dbReference>
<dbReference type="AlphaFoldDB" id="A0A9W9Z1V7"/>
<evidence type="ECO:0000256" key="6">
    <source>
        <dbReference type="ARBA" id="ARBA00017908"/>
    </source>
</evidence>
<evidence type="ECO:0000256" key="10">
    <source>
        <dbReference type="ARBA" id="ARBA00022771"/>
    </source>
</evidence>
<dbReference type="GO" id="GO:0016567">
    <property type="term" value="P:protein ubiquitination"/>
    <property type="evidence" value="ECO:0007669"/>
    <property type="project" value="TreeGrafter"/>
</dbReference>
<feature type="domain" description="RING-type" evidence="21">
    <location>
        <begin position="233"/>
        <end position="272"/>
    </location>
</feature>
<dbReference type="InterPro" id="IPR013083">
    <property type="entry name" value="Znf_RING/FYVE/PHD"/>
</dbReference>
<proteinExistence type="inferred from homology"/>
<gene>
    <name evidence="22" type="ORF">OS493_009140</name>
</gene>
<dbReference type="Gene3D" id="3.30.40.140">
    <property type="match status" value="1"/>
</dbReference>
<dbReference type="InterPro" id="IPR000253">
    <property type="entry name" value="FHA_dom"/>
</dbReference>
<keyword evidence="9" id="KW-0479">Metal-binding</keyword>
<feature type="region of interest" description="Disordered" evidence="19">
    <location>
        <begin position="167"/>
        <end position="221"/>
    </location>
</feature>
<evidence type="ECO:0000256" key="2">
    <source>
        <dbReference type="ARBA" id="ARBA00004322"/>
    </source>
</evidence>
<dbReference type="PANTHER" id="PTHR16079:SF4">
    <property type="entry name" value="E3 UBIQUITIN-PROTEIN LIGASE CHFR"/>
    <property type="match status" value="1"/>
</dbReference>
<dbReference type="PROSITE" id="PS50006">
    <property type="entry name" value="FHA_DOMAIN"/>
    <property type="match status" value="1"/>
</dbReference>
<dbReference type="GO" id="GO:0016605">
    <property type="term" value="C:PML body"/>
    <property type="evidence" value="ECO:0007669"/>
    <property type="project" value="UniProtKB-SubCell"/>
</dbReference>
<dbReference type="SUPFAM" id="SSF49879">
    <property type="entry name" value="SMAD/FHA domain"/>
    <property type="match status" value="1"/>
</dbReference>
<dbReference type="InterPro" id="IPR008984">
    <property type="entry name" value="SMAD_FHA_dom_sf"/>
</dbReference>
<feature type="compositionally biased region" description="Acidic residues" evidence="19">
    <location>
        <begin position="335"/>
        <end position="351"/>
    </location>
</feature>
<dbReference type="GO" id="GO:0051301">
    <property type="term" value="P:cell division"/>
    <property type="evidence" value="ECO:0007669"/>
    <property type="project" value="UniProtKB-KW"/>
</dbReference>
<dbReference type="GO" id="GO:0061630">
    <property type="term" value="F:ubiquitin protein ligase activity"/>
    <property type="evidence" value="ECO:0007669"/>
    <property type="project" value="UniProtKB-EC"/>
</dbReference>
<keyword evidence="14" id="KW-0539">Nucleus</keyword>
<dbReference type="InterPro" id="IPR040909">
    <property type="entry name" value="CHFR_Znf-CRD"/>
</dbReference>
<dbReference type="PROSITE" id="PS50089">
    <property type="entry name" value="ZF_RING_2"/>
    <property type="match status" value="1"/>
</dbReference>
<keyword evidence="15" id="KW-0131">Cell cycle</keyword>
<accession>A0A9W9Z1V7</accession>
<name>A0A9W9Z1V7_9CNID</name>
<evidence type="ECO:0000313" key="23">
    <source>
        <dbReference type="Proteomes" id="UP001163046"/>
    </source>
</evidence>
<dbReference type="GO" id="GO:0008270">
    <property type="term" value="F:zinc ion binding"/>
    <property type="evidence" value="ECO:0007669"/>
    <property type="project" value="UniProtKB-KW"/>
</dbReference>
<evidence type="ECO:0000256" key="17">
    <source>
        <dbReference type="ARBA" id="ARBA00031332"/>
    </source>
</evidence>
<sequence length="645" mass="73842">MRLGWDWNELVIKFKMATKSEEDAHWGQLIFTHDSKPPVLISKELVRLGRKEDCEISFAGCKFVSGHHCTITRDTDGKAWLQDFSTNGSLLNGKKIKKDEKIQMSHNDQVQIVHRKDQPGVTSRQQNPVIPCDTKDMADIAFVFQDLKFLREEAVLLDNTLEYSNDTEEDISEEEDFKPTKTGLISQKRSRIETEDTEEGPELKKKHHDEEGTSTSKKPELLPHNSIADTLLCSICQDIFHDCVSLQPCIHSFCAACYSQWMDRSSDCPSCRNKVERISKNHIINNLVEAFLKEHPERRRSEEELREMDAKNKITDDMLRPKHKRRGLFGSPSFIDDDDDEDEDDEDYSDDSDSHEREDDLVGVTVMPSSFGGLFGFSFSRPVPTSCRLCPGYITPAMPSCSASTSEGTSRSVTPPDYTCTPDQMHILCQCCLQPMPNRWPDTMAGSIPTQKCSICLKHFCHMLWGCNRADGCLGCLNKFTDFKFREKNLLSIINNNPCESKILKDYLIEQSLGEHDMLQRCLQKLDSKEYTTVDASSRDINSSTVLCYKCGLRNFQELAYQFRHDIPRDQLPVSVLSRADCYWGKTAEHKRPNHSMQVASITFVNRHDLHDDDGQMGVTIHKESSYNLFLSLASFFYSLNRMFY</sequence>
<evidence type="ECO:0000256" key="8">
    <source>
        <dbReference type="ARBA" id="ARBA00022679"/>
    </source>
</evidence>
<keyword evidence="8" id="KW-0808">Transferase</keyword>
<evidence type="ECO:0000256" key="14">
    <source>
        <dbReference type="ARBA" id="ARBA00023242"/>
    </source>
</evidence>
<dbReference type="InterPro" id="IPR017907">
    <property type="entry name" value="Znf_RING_CS"/>
</dbReference>
<keyword evidence="10 18" id="KW-0863">Zinc-finger</keyword>
<feature type="region of interest" description="Disordered" evidence="19">
    <location>
        <begin position="297"/>
        <end position="359"/>
    </location>
</feature>
<reference evidence="22" key="1">
    <citation type="submission" date="2023-01" db="EMBL/GenBank/DDBJ databases">
        <title>Genome assembly of the deep-sea coral Lophelia pertusa.</title>
        <authorList>
            <person name="Herrera S."/>
            <person name="Cordes E."/>
        </authorList>
    </citation>
    <scope>NUCLEOTIDE SEQUENCE</scope>
    <source>
        <strain evidence="22">USNM1676648</strain>
        <tissue evidence="22">Polyp</tissue>
    </source>
</reference>
<dbReference type="PANTHER" id="PTHR16079">
    <property type="entry name" value="UBIQUITIN LIGASE PROTEIN CHFR"/>
    <property type="match status" value="1"/>
</dbReference>
<dbReference type="OrthoDB" id="1305878at2759"/>
<dbReference type="EMBL" id="MU826829">
    <property type="protein sequence ID" value="KAJ7373818.1"/>
    <property type="molecule type" value="Genomic_DNA"/>
</dbReference>
<dbReference type="SMART" id="SM00184">
    <property type="entry name" value="RING"/>
    <property type="match status" value="1"/>
</dbReference>
<comment type="subcellular location">
    <subcellularLocation>
        <location evidence="2">Nucleus</location>
        <location evidence="2">PML body</location>
    </subcellularLocation>
</comment>
<dbReference type="SMART" id="SM00240">
    <property type="entry name" value="FHA"/>
    <property type="match status" value="1"/>
</dbReference>
<evidence type="ECO:0000256" key="7">
    <source>
        <dbReference type="ARBA" id="ARBA00022618"/>
    </source>
</evidence>